<comment type="caution">
    <text evidence="2">The sequence shown here is derived from an EMBL/GenBank/DDBJ whole genome shotgun (WGS) entry which is preliminary data.</text>
</comment>
<accession>A0AA39HIN1</accession>
<feature type="compositionally biased region" description="Polar residues" evidence="1">
    <location>
        <begin position="96"/>
        <end position="110"/>
    </location>
</feature>
<keyword evidence="3" id="KW-1185">Reference proteome</keyword>
<organism evidence="2 3">
    <name type="scientific">Steinernema hermaphroditum</name>
    <dbReference type="NCBI Taxonomy" id="289476"/>
    <lineage>
        <taxon>Eukaryota</taxon>
        <taxon>Metazoa</taxon>
        <taxon>Ecdysozoa</taxon>
        <taxon>Nematoda</taxon>
        <taxon>Chromadorea</taxon>
        <taxon>Rhabditida</taxon>
        <taxon>Tylenchina</taxon>
        <taxon>Panagrolaimomorpha</taxon>
        <taxon>Strongyloidoidea</taxon>
        <taxon>Steinernematidae</taxon>
        <taxon>Steinernema</taxon>
    </lineage>
</organism>
<evidence type="ECO:0000313" key="2">
    <source>
        <dbReference type="EMBL" id="KAK0406585.1"/>
    </source>
</evidence>
<proteinExistence type="predicted"/>
<evidence type="ECO:0000313" key="3">
    <source>
        <dbReference type="Proteomes" id="UP001175271"/>
    </source>
</evidence>
<feature type="region of interest" description="Disordered" evidence="1">
    <location>
        <begin position="72"/>
        <end position="110"/>
    </location>
</feature>
<dbReference type="Proteomes" id="UP001175271">
    <property type="component" value="Unassembled WGS sequence"/>
</dbReference>
<gene>
    <name evidence="2" type="ORF">QR680_018669</name>
</gene>
<dbReference type="EMBL" id="JAUCMV010000004">
    <property type="protein sequence ID" value="KAK0406585.1"/>
    <property type="molecule type" value="Genomic_DNA"/>
</dbReference>
<name>A0AA39HIN1_9BILA</name>
<evidence type="ECO:0000256" key="1">
    <source>
        <dbReference type="SAM" id="MobiDB-lite"/>
    </source>
</evidence>
<sequence>MFLSLLVIYVVAIVVLFFIHKARIEAGEPGVPFLGRQFNRFLPQSEDILIDRLSAPLSSDDIEQSLFPDLKQRRSRKNISGVNKKPLKGARKEISTKMSPQTRQADVNQL</sequence>
<protein>
    <submittedName>
        <fullName evidence="2">Uncharacterized protein</fullName>
    </submittedName>
</protein>
<reference evidence="2" key="1">
    <citation type="submission" date="2023-06" db="EMBL/GenBank/DDBJ databases">
        <title>Genomic analysis of the entomopathogenic nematode Steinernema hermaphroditum.</title>
        <authorList>
            <person name="Schwarz E.M."/>
            <person name="Heppert J.K."/>
            <person name="Baniya A."/>
            <person name="Schwartz H.T."/>
            <person name="Tan C.-H."/>
            <person name="Antoshechkin I."/>
            <person name="Sternberg P.W."/>
            <person name="Goodrich-Blair H."/>
            <person name="Dillman A.R."/>
        </authorList>
    </citation>
    <scope>NUCLEOTIDE SEQUENCE</scope>
    <source>
        <strain evidence="2">PS9179</strain>
        <tissue evidence="2">Whole animal</tissue>
    </source>
</reference>
<dbReference type="AlphaFoldDB" id="A0AA39HIN1"/>